<dbReference type="GO" id="GO:0006890">
    <property type="term" value="P:retrograde vesicle-mediated transport, Golgi to endoplasmic reticulum"/>
    <property type="evidence" value="ECO:0007669"/>
    <property type="project" value="InterPro"/>
</dbReference>
<dbReference type="InterPro" id="IPR013861">
    <property type="entry name" value="TMEM115/Pdh1/Rbl19"/>
</dbReference>
<evidence type="ECO:0000256" key="5">
    <source>
        <dbReference type="SAM" id="MobiDB-lite"/>
    </source>
</evidence>
<keyword evidence="3 6" id="KW-1133">Transmembrane helix</keyword>
<feature type="transmembrane region" description="Helical" evidence="6">
    <location>
        <begin position="55"/>
        <end position="83"/>
    </location>
</feature>
<keyword evidence="2 6" id="KW-0812">Transmembrane</keyword>
<name>A0A8T0DJT8_9TREM</name>
<reference evidence="7 8" key="1">
    <citation type="submission" date="2019-07" db="EMBL/GenBank/DDBJ databases">
        <title>Annotation for the trematode Paragonimus westermani.</title>
        <authorList>
            <person name="Choi Y.-J."/>
        </authorList>
    </citation>
    <scope>NUCLEOTIDE SEQUENCE [LARGE SCALE GENOMIC DNA]</scope>
    <source>
        <strain evidence="7">180907_Pwestermani</strain>
    </source>
</reference>
<dbReference type="EMBL" id="JTDF01003705">
    <property type="protein sequence ID" value="KAF8567562.1"/>
    <property type="molecule type" value="Genomic_DNA"/>
</dbReference>
<dbReference type="Proteomes" id="UP000699462">
    <property type="component" value="Unassembled WGS sequence"/>
</dbReference>
<dbReference type="FunFam" id="1.20.1540.10:FF:000004">
    <property type="entry name" value="Transmembrane protein 115"/>
    <property type="match status" value="1"/>
</dbReference>
<dbReference type="GO" id="GO:0016020">
    <property type="term" value="C:membrane"/>
    <property type="evidence" value="ECO:0007669"/>
    <property type="project" value="UniProtKB-SubCell"/>
</dbReference>
<keyword evidence="8" id="KW-1185">Reference proteome</keyword>
<feature type="compositionally biased region" description="Polar residues" evidence="5">
    <location>
        <begin position="318"/>
        <end position="328"/>
    </location>
</feature>
<dbReference type="SMART" id="SM01160">
    <property type="entry name" value="DUF1751"/>
    <property type="match status" value="1"/>
</dbReference>
<evidence type="ECO:0000256" key="6">
    <source>
        <dbReference type="SAM" id="Phobius"/>
    </source>
</evidence>
<comment type="subcellular location">
    <subcellularLocation>
        <location evidence="1">Membrane</location>
        <topology evidence="1">Multi-pass membrane protein</topology>
    </subcellularLocation>
</comment>
<evidence type="ECO:0008006" key="9">
    <source>
        <dbReference type="Google" id="ProtNLM"/>
    </source>
</evidence>
<evidence type="ECO:0000256" key="4">
    <source>
        <dbReference type="ARBA" id="ARBA00023136"/>
    </source>
</evidence>
<evidence type="ECO:0000256" key="2">
    <source>
        <dbReference type="ARBA" id="ARBA00022692"/>
    </source>
</evidence>
<feature type="transmembrane region" description="Helical" evidence="6">
    <location>
        <begin position="190"/>
        <end position="207"/>
    </location>
</feature>
<feature type="region of interest" description="Disordered" evidence="5">
    <location>
        <begin position="307"/>
        <end position="328"/>
    </location>
</feature>
<feature type="transmembrane region" description="Helical" evidence="6">
    <location>
        <begin position="12"/>
        <end position="35"/>
    </location>
</feature>
<dbReference type="GO" id="GO:0005794">
    <property type="term" value="C:Golgi apparatus"/>
    <property type="evidence" value="ECO:0007669"/>
    <property type="project" value="TreeGrafter"/>
</dbReference>
<gene>
    <name evidence="7" type="ORF">P879_04205</name>
</gene>
<organism evidence="7 8">
    <name type="scientific">Paragonimus westermani</name>
    <dbReference type="NCBI Taxonomy" id="34504"/>
    <lineage>
        <taxon>Eukaryota</taxon>
        <taxon>Metazoa</taxon>
        <taxon>Spiralia</taxon>
        <taxon>Lophotrochozoa</taxon>
        <taxon>Platyhelminthes</taxon>
        <taxon>Trematoda</taxon>
        <taxon>Digenea</taxon>
        <taxon>Plagiorchiida</taxon>
        <taxon>Troglotremata</taxon>
        <taxon>Troglotrematidae</taxon>
        <taxon>Paragonimus</taxon>
    </lineage>
</organism>
<dbReference type="Pfam" id="PF08551">
    <property type="entry name" value="DUF1751"/>
    <property type="match status" value="1"/>
</dbReference>
<evidence type="ECO:0000313" key="8">
    <source>
        <dbReference type="Proteomes" id="UP000699462"/>
    </source>
</evidence>
<evidence type="ECO:0000256" key="3">
    <source>
        <dbReference type="ARBA" id="ARBA00022989"/>
    </source>
</evidence>
<dbReference type="PANTHER" id="PTHR13377:SF3">
    <property type="entry name" value="TRANSMEMBRANE PROTEIN 115"/>
    <property type="match status" value="1"/>
</dbReference>
<dbReference type="AlphaFoldDB" id="A0A8T0DJT8"/>
<sequence>MVFPTGFPYVHKFFGCHWQLQPIMVLQIIFFAVSFKPDADVYLAITPGRVFVPNYYVWTIFTFSFYNNSIFFLLSDLLTLFLLNNLLSFYSWAALFKFCTVVNLTTALTTLSFLYIKYAIIFDTDLLFTEKICGSVGLLGGLTVVSRQSMGDKLLLNFPLGKIRCKHIPFMSLICSLLMLILKIVRVVPVIMFVTGIFVAWVYLRFFQRHDNGVIGDVTDAFTFSGFFPNHLEPPVAILSNAVYSLLLKLKLCKKPVFKSIISTASVMSFTVNIDDVSRFGDRKLPSVSSEKIAMLVTPDSIGLSATSDHSVHPSPCGSLSSVTTTNI</sequence>
<dbReference type="PANTHER" id="PTHR13377">
    <property type="entry name" value="PLACENTAL PROTEIN 6"/>
    <property type="match status" value="1"/>
</dbReference>
<feature type="transmembrane region" description="Helical" evidence="6">
    <location>
        <begin position="95"/>
        <end position="116"/>
    </location>
</feature>
<evidence type="ECO:0000313" key="7">
    <source>
        <dbReference type="EMBL" id="KAF8567562.1"/>
    </source>
</evidence>
<evidence type="ECO:0000256" key="1">
    <source>
        <dbReference type="ARBA" id="ARBA00004141"/>
    </source>
</evidence>
<accession>A0A8T0DJT8</accession>
<dbReference type="OrthoDB" id="73612at2759"/>
<protein>
    <recommendedName>
        <fullName evidence="9">Transmembrane protein 115</fullName>
    </recommendedName>
</protein>
<comment type="caution">
    <text evidence="7">The sequence shown here is derived from an EMBL/GenBank/DDBJ whole genome shotgun (WGS) entry which is preliminary data.</text>
</comment>
<keyword evidence="4 6" id="KW-0472">Membrane</keyword>
<proteinExistence type="predicted"/>